<evidence type="ECO:0000313" key="2">
    <source>
        <dbReference type="EMBL" id="QHT92423.1"/>
    </source>
</evidence>
<dbReference type="AlphaFoldDB" id="A0A6C0ILM1"/>
<protein>
    <submittedName>
        <fullName evidence="2">Uncharacterized protein</fullName>
    </submittedName>
</protein>
<reference evidence="2" key="1">
    <citation type="journal article" date="2020" name="Nature">
        <title>Giant virus diversity and host interactions through global metagenomics.</title>
        <authorList>
            <person name="Schulz F."/>
            <person name="Roux S."/>
            <person name="Paez-Espino D."/>
            <person name="Jungbluth S."/>
            <person name="Walsh D.A."/>
            <person name="Denef V.J."/>
            <person name="McMahon K.D."/>
            <person name="Konstantinidis K.T."/>
            <person name="Eloe-Fadrosh E.A."/>
            <person name="Kyrpides N.C."/>
            <person name="Woyke T."/>
        </authorList>
    </citation>
    <scope>NUCLEOTIDE SEQUENCE</scope>
    <source>
        <strain evidence="2">GVMAG-M-3300023184-88</strain>
    </source>
</reference>
<evidence type="ECO:0000256" key="1">
    <source>
        <dbReference type="SAM" id="MobiDB-lite"/>
    </source>
</evidence>
<feature type="region of interest" description="Disordered" evidence="1">
    <location>
        <begin position="510"/>
        <end position="546"/>
    </location>
</feature>
<dbReference type="SUPFAM" id="SSF55550">
    <property type="entry name" value="SH2 domain"/>
    <property type="match status" value="1"/>
</dbReference>
<dbReference type="EMBL" id="MN740184">
    <property type="protein sequence ID" value="QHT92423.1"/>
    <property type="molecule type" value="Genomic_DNA"/>
</dbReference>
<name>A0A6C0ILM1_9ZZZZ</name>
<dbReference type="InterPro" id="IPR036860">
    <property type="entry name" value="SH2_dom_sf"/>
</dbReference>
<dbReference type="SUPFAM" id="SSF56784">
    <property type="entry name" value="HAD-like"/>
    <property type="match status" value="1"/>
</dbReference>
<proteinExistence type="predicted"/>
<dbReference type="CDD" id="cd00173">
    <property type="entry name" value="SH2"/>
    <property type="match status" value="1"/>
</dbReference>
<organism evidence="2">
    <name type="scientific">viral metagenome</name>
    <dbReference type="NCBI Taxonomy" id="1070528"/>
    <lineage>
        <taxon>unclassified sequences</taxon>
        <taxon>metagenomes</taxon>
        <taxon>organismal metagenomes</taxon>
    </lineage>
</organism>
<dbReference type="InterPro" id="IPR036412">
    <property type="entry name" value="HAD-like_sf"/>
</dbReference>
<sequence length="546" mass="61992">MASHYARLHHVHMAEQTDSYGQVTDPVTLENINPVARNFISYLVLNNDVPKKLDYWDTEGAYATFITNPRATYPLNNLPLNPAFTSRIQLYKESKDRFGNYTPTPADLNACFMKYLSHTATPEEILFLRSFLFLDDTSVIRQFEASNPSMLRQMAEAALREAGNGSWLFRKSSVIDTDLCKAKVLSFLKNNEIAHFICIHISGYGYYSPGISSGHLLPALRQPIPIPSRQIKNSRDTVQVFPCLLDWLHDRIAAEGLDTRKLIGSDGKLLFPPVAAPMAIAAPMNAAAAPAAAPNYNGIAVVFDFDCTLTTSHFYHYMHSTEYFSGLYPSVPEVQTLLRAGPQIQTAIRLGVINDNERKILIDAFFGGEVRFKRLFEMIQTLRMGGAAVYISSRGIKEEIENFLSILGINPQALFNGITGGNITKPTVILPLAETMRRMYYFDDDPTEHYTVIQSATPGSQQLGKVFDKWRLQNAEYYYYKHLTKDKWGGILNEHLDFIFHAITTGVQGGKRRKRTMRKTRRCHSKKHARRNSKYLRHKSKRSRRM</sequence>
<accession>A0A6C0ILM1</accession>